<dbReference type="Proteomes" id="UP000291343">
    <property type="component" value="Unassembled WGS sequence"/>
</dbReference>
<evidence type="ECO:0000256" key="1">
    <source>
        <dbReference type="ARBA" id="ARBA00022837"/>
    </source>
</evidence>
<organism evidence="3 4">
    <name type="scientific">Laodelphax striatellus</name>
    <name type="common">Small brown planthopper</name>
    <name type="synonym">Delphax striatella</name>
    <dbReference type="NCBI Taxonomy" id="195883"/>
    <lineage>
        <taxon>Eukaryota</taxon>
        <taxon>Metazoa</taxon>
        <taxon>Ecdysozoa</taxon>
        <taxon>Arthropoda</taxon>
        <taxon>Hexapoda</taxon>
        <taxon>Insecta</taxon>
        <taxon>Pterygota</taxon>
        <taxon>Neoptera</taxon>
        <taxon>Paraneoptera</taxon>
        <taxon>Hemiptera</taxon>
        <taxon>Auchenorrhyncha</taxon>
        <taxon>Fulgoroidea</taxon>
        <taxon>Delphacidae</taxon>
        <taxon>Criomorphinae</taxon>
        <taxon>Laodelphax</taxon>
    </lineage>
</organism>
<comment type="caution">
    <text evidence="3">The sequence shown here is derived from an EMBL/GenBank/DDBJ whole genome shotgun (WGS) entry which is preliminary data.</text>
</comment>
<dbReference type="PROSITE" id="PS00018">
    <property type="entry name" value="EF_HAND_1"/>
    <property type="match status" value="1"/>
</dbReference>
<dbReference type="InterPro" id="IPR018247">
    <property type="entry name" value="EF_Hand_1_Ca_BS"/>
</dbReference>
<feature type="chain" id="PRO_5019834259" description="EF-hand domain-containing protein" evidence="2">
    <location>
        <begin position="21"/>
        <end position="170"/>
    </location>
</feature>
<dbReference type="AlphaFoldDB" id="A0A482WXL0"/>
<gene>
    <name evidence="3" type="ORF">LSTR_LSTR005599</name>
</gene>
<protein>
    <recommendedName>
        <fullName evidence="5">EF-hand domain-containing protein</fullName>
    </recommendedName>
</protein>
<keyword evidence="2" id="KW-0732">Signal</keyword>
<dbReference type="SUPFAM" id="SSF47473">
    <property type="entry name" value="EF-hand"/>
    <property type="match status" value="1"/>
</dbReference>
<evidence type="ECO:0008006" key="5">
    <source>
        <dbReference type="Google" id="ProtNLM"/>
    </source>
</evidence>
<dbReference type="EMBL" id="QKKF02022802">
    <property type="protein sequence ID" value="RZF38238.1"/>
    <property type="molecule type" value="Genomic_DNA"/>
</dbReference>
<feature type="signal peptide" evidence="2">
    <location>
        <begin position="1"/>
        <end position="20"/>
    </location>
</feature>
<dbReference type="Gene3D" id="1.10.238.10">
    <property type="entry name" value="EF-hand"/>
    <property type="match status" value="1"/>
</dbReference>
<evidence type="ECO:0000313" key="4">
    <source>
        <dbReference type="Proteomes" id="UP000291343"/>
    </source>
</evidence>
<accession>A0A482WXL0</accession>
<reference evidence="3 4" key="1">
    <citation type="journal article" date="2017" name="Gigascience">
        <title>Genome sequence of the small brown planthopper, Laodelphax striatellus.</title>
        <authorList>
            <person name="Zhu J."/>
            <person name="Jiang F."/>
            <person name="Wang X."/>
            <person name="Yang P."/>
            <person name="Bao Y."/>
            <person name="Zhao W."/>
            <person name="Wang W."/>
            <person name="Lu H."/>
            <person name="Wang Q."/>
            <person name="Cui N."/>
            <person name="Li J."/>
            <person name="Chen X."/>
            <person name="Luo L."/>
            <person name="Yu J."/>
            <person name="Kang L."/>
            <person name="Cui F."/>
        </authorList>
    </citation>
    <scope>NUCLEOTIDE SEQUENCE [LARGE SCALE GENOMIC DNA]</scope>
    <source>
        <strain evidence="3">Lst14</strain>
    </source>
</reference>
<keyword evidence="4" id="KW-1185">Reference proteome</keyword>
<proteinExistence type="predicted"/>
<evidence type="ECO:0000256" key="2">
    <source>
        <dbReference type="SAM" id="SignalP"/>
    </source>
</evidence>
<evidence type="ECO:0000313" key="3">
    <source>
        <dbReference type="EMBL" id="RZF38238.1"/>
    </source>
</evidence>
<dbReference type="InterPro" id="IPR011992">
    <property type="entry name" value="EF-hand-dom_pair"/>
</dbReference>
<keyword evidence="1" id="KW-0106">Calcium</keyword>
<sequence>MMKVAFLLCCVAGYLSTIDATGTGTVKFPWDITGSIARFRMFRTNEKDEDDHLITFEEFKQFGPKVFTTRAPKDDLEWAALYDVYDISDNLQVDIREFVICDTMHTEFLKIDKDNNGLLSKTELLSSIDIEDKDLAKDKVTFLEYYARVFTDEKLVDNWRENVGKEITPK</sequence>
<dbReference type="InParanoid" id="A0A482WXL0"/>
<name>A0A482WXL0_LAOST</name>